<evidence type="ECO:0000313" key="3">
    <source>
        <dbReference type="Proteomes" id="UP001552299"/>
    </source>
</evidence>
<evidence type="ECO:0008006" key="4">
    <source>
        <dbReference type="Google" id="ProtNLM"/>
    </source>
</evidence>
<dbReference type="Proteomes" id="UP001552299">
    <property type="component" value="Unassembled WGS sequence"/>
</dbReference>
<evidence type="ECO:0000256" key="1">
    <source>
        <dbReference type="SAM" id="SignalP"/>
    </source>
</evidence>
<reference evidence="2 3" key="1">
    <citation type="journal article" date="2024" name="Plant Biotechnol. J.">
        <title>Dendrobium thyrsiflorum genome and its molecular insights into genes involved in important horticultural traits.</title>
        <authorList>
            <person name="Chen B."/>
            <person name="Wang J.Y."/>
            <person name="Zheng P.J."/>
            <person name="Li K.L."/>
            <person name="Liang Y.M."/>
            <person name="Chen X.F."/>
            <person name="Zhang C."/>
            <person name="Zhao X."/>
            <person name="He X."/>
            <person name="Zhang G.Q."/>
            <person name="Liu Z.J."/>
            <person name="Xu Q."/>
        </authorList>
    </citation>
    <scope>NUCLEOTIDE SEQUENCE [LARGE SCALE GENOMIC DNA]</scope>
    <source>
        <strain evidence="2">GZMU011</strain>
    </source>
</reference>
<dbReference type="EMBL" id="JANQDX010000015">
    <property type="protein sequence ID" value="KAL0911758.1"/>
    <property type="molecule type" value="Genomic_DNA"/>
</dbReference>
<protein>
    <recommendedName>
        <fullName evidence="4">Secreted protein</fullName>
    </recommendedName>
</protein>
<name>A0ABD0UNG3_DENTH</name>
<feature type="signal peptide" evidence="1">
    <location>
        <begin position="1"/>
        <end position="17"/>
    </location>
</feature>
<accession>A0ABD0UNG3</accession>
<feature type="chain" id="PRO_5044806602" description="Secreted protein" evidence="1">
    <location>
        <begin position="18"/>
        <end position="60"/>
    </location>
</feature>
<gene>
    <name evidence="2" type="ORF">M5K25_019919</name>
</gene>
<evidence type="ECO:0000313" key="2">
    <source>
        <dbReference type="EMBL" id="KAL0911758.1"/>
    </source>
</evidence>
<keyword evidence="3" id="KW-1185">Reference proteome</keyword>
<sequence length="60" mass="6870">MRSRVCLFPLRFHFASALCLIGFERVAKEASWPRSMTFLLEQKISMGAHRKGDGQSCRPN</sequence>
<dbReference type="AlphaFoldDB" id="A0ABD0UNG3"/>
<comment type="caution">
    <text evidence="2">The sequence shown here is derived from an EMBL/GenBank/DDBJ whole genome shotgun (WGS) entry which is preliminary data.</text>
</comment>
<keyword evidence="1" id="KW-0732">Signal</keyword>
<proteinExistence type="predicted"/>
<organism evidence="2 3">
    <name type="scientific">Dendrobium thyrsiflorum</name>
    <name type="common">Pinecone-like raceme dendrobium</name>
    <name type="synonym">Orchid</name>
    <dbReference type="NCBI Taxonomy" id="117978"/>
    <lineage>
        <taxon>Eukaryota</taxon>
        <taxon>Viridiplantae</taxon>
        <taxon>Streptophyta</taxon>
        <taxon>Embryophyta</taxon>
        <taxon>Tracheophyta</taxon>
        <taxon>Spermatophyta</taxon>
        <taxon>Magnoliopsida</taxon>
        <taxon>Liliopsida</taxon>
        <taxon>Asparagales</taxon>
        <taxon>Orchidaceae</taxon>
        <taxon>Epidendroideae</taxon>
        <taxon>Malaxideae</taxon>
        <taxon>Dendrobiinae</taxon>
        <taxon>Dendrobium</taxon>
    </lineage>
</organism>